<dbReference type="Proteomes" id="UP001056778">
    <property type="component" value="Chromosome 2"/>
</dbReference>
<name>A0ACB9TQV3_HOLOL</name>
<protein>
    <submittedName>
        <fullName evidence="1">Uncharacterized protein</fullName>
    </submittedName>
</protein>
<evidence type="ECO:0000313" key="2">
    <source>
        <dbReference type="Proteomes" id="UP001056778"/>
    </source>
</evidence>
<reference evidence="1" key="1">
    <citation type="submission" date="2022-04" db="EMBL/GenBank/DDBJ databases">
        <title>Chromosome-scale genome assembly of Holotrichia oblita Faldermann.</title>
        <authorList>
            <person name="Rongchong L."/>
        </authorList>
    </citation>
    <scope>NUCLEOTIDE SEQUENCE</scope>
    <source>
        <strain evidence="1">81SQS9</strain>
    </source>
</reference>
<gene>
    <name evidence="1" type="ORF">MML48_2g00020027</name>
</gene>
<keyword evidence="2" id="KW-1185">Reference proteome</keyword>
<organism evidence="1 2">
    <name type="scientific">Holotrichia oblita</name>
    <name type="common">Chafer beetle</name>
    <dbReference type="NCBI Taxonomy" id="644536"/>
    <lineage>
        <taxon>Eukaryota</taxon>
        <taxon>Metazoa</taxon>
        <taxon>Ecdysozoa</taxon>
        <taxon>Arthropoda</taxon>
        <taxon>Hexapoda</taxon>
        <taxon>Insecta</taxon>
        <taxon>Pterygota</taxon>
        <taxon>Neoptera</taxon>
        <taxon>Endopterygota</taxon>
        <taxon>Coleoptera</taxon>
        <taxon>Polyphaga</taxon>
        <taxon>Scarabaeiformia</taxon>
        <taxon>Scarabaeidae</taxon>
        <taxon>Melolonthinae</taxon>
        <taxon>Holotrichia</taxon>
    </lineage>
</organism>
<dbReference type="EMBL" id="CM043016">
    <property type="protein sequence ID" value="KAI4469169.1"/>
    <property type="molecule type" value="Genomic_DNA"/>
</dbReference>
<accession>A0ACB9TQV3</accession>
<evidence type="ECO:0000313" key="1">
    <source>
        <dbReference type="EMBL" id="KAI4469169.1"/>
    </source>
</evidence>
<proteinExistence type="predicted"/>
<sequence>MTTIDYVNTQQVTPYLQALPPIACISYREIEEKNEVDNGINLKAEYDRNESIEYLNCTESFSQNTCQGGFRIQLLDDLDRPVIDLTPSINGTQYVSDDGTAQTFEVQLPPEYTCSNCTLRLLRQATEWGPKYQFWSCADVDIKTRREYRETCNGHGKFYLDRCKCDRLYYGDRCQFRNECIEDKDCGPQGKCIDIEATTAPQKQCYCKMGWFNTGCTRRSMINTTNLNLDTHLKKELSPDFHLYWKVLPKQKEIEMVVVANTTSYIGIGWRPMSLTPACRNFPTIKFSKNKSSPVPSPKSEPVPSAEPEPVPEPESEPKPEPEPSSEPEPSPEPETTPEPVSQKSLYSRRSASNAQEELEDEDGVVTTSVSYKVSFKKGRKKRALENELLGESNPEPEPNKSVETTPEPEPKSEPEPEPTSEPEPSSQSPPVPSSEPKPERKSELSTEPVPKTEPEPEPKSEPEPEPKSEPEPTSEPNSEPVAEPEPKANYPETHATPARNKQAPEFNPMDCTDIVIGTARGNYNRIGDYYTRDRSTPRQDSYWGGKNDLTAALGFESEGVTTVLFRRKLVAKEPSDHSIEDEFMHVIWAKGQELGKYVHIPKSSLESGNAAVKNFYKPDELKYHGHGRQRGAAIIDFMEEKKKPKDDDQCIGSWKMPKHCEIDNGTCEYYAEWRYSSRNDEIHFNIRTINSGAWTGIAFSEDTRMANSDAILGGWVDNLGKPFIMDTWIQNYSATGVKLDQNQNIYNINGSVIDGVMSLSFTRKRISTDPEDLSFTDDDCLYVFFPTNGGRFDFVSKKIWKHSATPYISSEKICIKSCDNELEYAWDTELNVESSTEPEPTPTTEPDPTTLTDSQADINLSLDPNLSNESSFRTKVSQQPDNDYTELSTRKTKVLIMIEFQFSDDAGVSNEIADNPNNLKYNIEIKIVELGENFKIPKPNSVDYENLTKQINDNFKPLFKKIPGYKKFKITNIREDNKNIIASMDFQLDKSAVGQGRSFEDDLAHDEEVEKIIKDSIVSGTIGRFTVDKNYLNFEPQHLTSNITPDNSSESATNFFNLSETKLYIVLGCIAALVLVAIVQASCTIYKTASKSSSSHKDHLIPNSAWKDYSAANTNYAFETYEDEKKQINGKGRTTETLPPKQSRVPKPQGRPPSVPNQHAAAYMSDTRSLQRPRGSYPPGNLDRSTFSLPRTAYERHRSPQDMQPDFYFMPSQRKYSGEVVRVYVDYNNQPK</sequence>
<comment type="caution">
    <text evidence="1">The sequence shown here is derived from an EMBL/GenBank/DDBJ whole genome shotgun (WGS) entry which is preliminary data.</text>
</comment>